<accession>A0AA37WY04</accession>
<dbReference type="Gene3D" id="2.40.420.20">
    <property type="match status" value="1"/>
</dbReference>
<feature type="domain" description="Multidrug resistance protein MdtA-like C-terminal permuted SH3" evidence="2">
    <location>
        <begin position="273"/>
        <end position="331"/>
    </location>
</feature>
<dbReference type="Pfam" id="PF25967">
    <property type="entry name" value="RND-MFP_C"/>
    <property type="match status" value="1"/>
</dbReference>
<dbReference type="GO" id="GO:0015562">
    <property type="term" value="F:efflux transmembrane transporter activity"/>
    <property type="evidence" value="ECO:0007669"/>
    <property type="project" value="TreeGrafter"/>
</dbReference>
<evidence type="ECO:0000259" key="2">
    <source>
        <dbReference type="Pfam" id="PF25967"/>
    </source>
</evidence>
<evidence type="ECO:0000256" key="1">
    <source>
        <dbReference type="ARBA" id="ARBA00009477"/>
    </source>
</evidence>
<dbReference type="PROSITE" id="PS51257">
    <property type="entry name" value="PROKAR_LIPOPROTEIN"/>
    <property type="match status" value="1"/>
</dbReference>
<dbReference type="EMBL" id="BSPO01000001">
    <property type="protein sequence ID" value="GLS82326.1"/>
    <property type="molecule type" value="Genomic_DNA"/>
</dbReference>
<dbReference type="NCBIfam" id="TIGR01730">
    <property type="entry name" value="RND_mfp"/>
    <property type="match status" value="1"/>
</dbReference>
<keyword evidence="4" id="KW-1185">Reference proteome</keyword>
<dbReference type="Gene3D" id="1.10.287.470">
    <property type="entry name" value="Helix hairpin bin"/>
    <property type="match status" value="1"/>
</dbReference>
<reference evidence="3 4" key="1">
    <citation type="journal article" date="2014" name="Int. J. Syst. Evol. Microbiol.">
        <title>Complete genome sequence of Corynebacterium casei LMG S-19264T (=DSM 44701T), isolated from a smear-ripened cheese.</title>
        <authorList>
            <consortium name="US DOE Joint Genome Institute (JGI-PGF)"/>
            <person name="Walter F."/>
            <person name="Albersmeier A."/>
            <person name="Kalinowski J."/>
            <person name="Ruckert C."/>
        </authorList>
    </citation>
    <scope>NUCLEOTIDE SEQUENCE [LARGE SCALE GENOMIC DNA]</scope>
    <source>
        <strain evidence="3 4">NBRC 112785</strain>
    </source>
</reference>
<dbReference type="GO" id="GO:1990281">
    <property type="term" value="C:efflux pump complex"/>
    <property type="evidence" value="ECO:0007669"/>
    <property type="project" value="TreeGrafter"/>
</dbReference>
<dbReference type="InterPro" id="IPR006143">
    <property type="entry name" value="RND_pump_MFP"/>
</dbReference>
<sequence>MKTHITMLLSLSLLSGCFDTKAPSSVPPLQLTSFTVGKPIVHSPQAYIGVTITAEHTPLAFLNEGSLTALKVNPGDTVQQGQVLAQQDVIRITQELTELKVQHQLAKQQLQRARSLQQSAMMADSEFDDINSRYQLLDTQLKLLNRRLEQRQLIAPFNGVIASVNKEQGENVNAGETVLALYRIDRTQIDLSLSESQLASIAPTLGQSAQVTAEGATTSFPAKVLLWSEQPTNARGSYLLRLELNEPQPSLLPGTSMQVQLSPQATTANASYLIPSNALVANEQHGDFSVWLYQQGALHQQAVTVSAITQAGAQISAGLQPGDRIITNQLSKLTQQRDFTLINEAAQ</sequence>
<dbReference type="Gene3D" id="2.40.30.170">
    <property type="match status" value="1"/>
</dbReference>
<proteinExistence type="inferred from homology"/>
<evidence type="ECO:0000313" key="3">
    <source>
        <dbReference type="EMBL" id="GLS82326.1"/>
    </source>
</evidence>
<organism evidence="3 4">
    <name type="scientific">Paraferrimonas haliotis</name>
    <dbReference type="NCBI Taxonomy" id="2013866"/>
    <lineage>
        <taxon>Bacteria</taxon>
        <taxon>Pseudomonadati</taxon>
        <taxon>Pseudomonadota</taxon>
        <taxon>Gammaproteobacteria</taxon>
        <taxon>Alteromonadales</taxon>
        <taxon>Ferrimonadaceae</taxon>
        <taxon>Paraferrimonas</taxon>
    </lineage>
</organism>
<dbReference type="RefSeq" id="WP_158220702.1">
    <property type="nucleotide sequence ID" value="NZ_BSPO01000001.1"/>
</dbReference>
<protein>
    <submittedName>
        <fullName evidence="3">Membrane protein</fullName>
    </submittedName>
</protein>
<dbReference type="SUPFAM" id="SSF111369">
    <property type="entry name" value="HlyD-like secretion proteins"/>
    <property type="match status" value="1"/>
</dbReference>
<dbReference type="PANTHER" id="PTHR30469">
    <property type="entry name" value="MULTIDRUG RESISTANCE PROTEIN MDTA"/>
    <property type="match status" value="1"/>
</dbReference>
<gene>
    <name evidence="3" type="ORF">GCM10007894_03030</name>
</gene>
<dbReference type="Gene3D" id="2.40.50.100">
    <property type="match status" value="1"/>
</dbReference>
<dbReference type="Proteomes" id="UP001157439">
    <property type="component" value="Unassembled WGS sequence"/>
</dbReference>
<dbReference type="InterPro" id="IPR058627">
    <property type="entry name" value="MdtA-like_C"/>
</dbReference>
<name>A0AA37WY04_9GAMM</name>
<comment type="similarity">
    <text evidence="1">Belongs to the membrane fusion protein (MFP) (TC 8.A.1) family.</text>
</comment>
<comment type="caution">
    <text evidence="3">The sequence shown here is derived from an EMBL/GenBank/DDBJ whole genome shotgun (WGS) entry which is preliminary data.</text>
</comment>
<dbReference type="AlphaFoldDB" id="A0AA37WY04"/>
<evidence type="ECO:0000313" key="4">
    <source>
        <dbReference type="Proteomes" id="UP001157439"/>
    </source>
</evidence>